<dbReference type="AlphaFoldDB" id="A5ZS36"/>
<keyword evidence="1" id="KW-0812">Transmembrane</keyword>
<evidence type="ECO:0000313" key="2">
    <source>
        <dbReference type="EMBL" id="EDM87633.1"/>
    </source>
</evidence>
<protein>
    <submittedName>
        <fullName evidence="2">Uncharacterized protein</fullName>
    </submittedName>
</protein>
<proteinExistence type="predicted"/>
<reference evidence="2 3" key="2">
    <citation type="submission" date="2007-04" db="EMBL/GenBank/DDBJ databases">
        <title>Draft genome sequence of Ruminococcus obeum (ATCC 29174).</title>
        <authorList>
            <person name="Sudarsanam P."/>
            <person name="Ley R."/>
            <person name="Guruge J."/>
            <person name="Turnbaugh P.J."/>
            <person name="Mahowald M."/>
            <person name="Liep D."/>
            <person name="Gordon J."/>
        </authorList>
    </citation>
    <scope>NUCLEOTIDE SEQUENCE [LARGE SCALE GENOMIC DNA]</scope>
    <source>
        <strain evidence="2 3">ATCC 29174</strain>
    </source>
</reference>
<evidence type="ECO:0000256" key="1">
    <source>
        <dbReference type="SAM" id="Phobius"/>
    </source>
</evidence>
<organism evidence="2 3">
    <name type="scientific">Blautia obeum ATCC 29174</name>
    <dbReference type="NCBI Taxonomy" id="411459"/>
    <lineage>
        <taxon>Bacteria</taxon>
        <taxon>Bacillati</taxon>
        <taxon>Bacillota</taxon>
        <taxon>Clostridia</taxon>
        <taxon>Lachnospirales</taxon>
        <taxon>Lachnospiraceae</taxon>
        <taxon>Blautia</taxon>
    </lineage>
</organism>
<gene>
    <name evidence="2" type="ORF">RUMOBE_01814</name>
</gene>
<keyword evidence="1" id="KW-0472">Membrane</keyword>
<accession>A5ZS36</accession>
<keyword evidence="1" id="KW-1133">Transmembrane helix</keyword>
<comment type="caution">
    <text evidence="2">The sequence shown here is derived from an EMBL/GenBank/DDBJ whole genome shotgun (WGS) entry which is preliminary data.</text>
</comment>
<dbReference type="Proteomes" id="UP000006002">
    <property type="component" value="Unassembled WGS sequence"/>
</dbReference>
<dbReference type="EMBL" id="AAVO02000006">
    <property type="protein sequence ID" value="EDM87633.1"/>
    <property type="molecule type" value="Genomic_DNA"/>
</dbReference>
<sequence>MGAARIAAFFIKRTAYVFAFIVYCYLELLDIVLKISNF</sequence>
<feature type="transmembrane region" description="Helical" evidence="1">
    <location>
        <begin position="15"/>
        <end position="33"/>
    </location>
</feature>
<evidence type="ECO:0000313" key="3">
    <source>
        <dbReference type="Proteomes" id="UP000006002"/>
    </source>
</evidence>
<dbReference type="HOGENOM" id="CLU_3325129_0_0_9"/>
<reference evidence="2 3" key="1">
    <citation type="submission" date="2007-03" db="EMBL/GenBank/DDBJ databases">
        <authorList>
            <person name="Fulton L."/>
            <person name="Clifton S."/>
            <person name="Fulton B."/>
            <person name="Xu J."/>
            <person name="Minx P."/>
            <person name="Pepin K.H."/>
            <person name="Johnson M."/>
            <person name="Thiruvilangam P."/>
            <person name="Bhonagiri V."/>
            <person name="Nash W.E."/>
            <person name="Mardis E.R."/>
            <person name="Wilson R.K."/>
        </authorList>
    </citation>
    <scope>NUCLEOTIDE SEQUENCE [LARGE SCALE GENOMIC DNA]</scope>
    <source>
        <strain evidence="2 3">ATCC 29174</strain>
    </source>
</reference>
<name>A5ZS36_9FIRM</name>